<feature type="chain" id="PRO_5045683329" evidence="1">
    <location>
        <begin position="23"/>
        <end position="69"/>
    </location>
</feature>
<dbReference type="RefSeq" id="WP_283213142.1">
    <property type="nucleotide sequence ID" value="NZ_JASGBI010000001.1"/>
</dbReference>
<protein>
    <submittedName>
        <fullName evidence="2">Uncharacterized protein</fullName>
    </submittedName>
</protein>
<keyword evidence="3" id="KW-1185">Reference proteome</keyword>
<proteinExistence type="predicted"/>
<sequence>MALSPRIPLAVALLSLAFGAVAAPAPTASTSKPAATQCRDKSGKFVACPHPQKAKACRDAKGKFVACPK</sequence>
<evidence type="ECO:0000256" key="1">
    <source>
        <dbReference type="SAM" id="SignalP"/>
    </source>
</evidence>
<name>A0ABT6XHZ3_9GAMM</name>
<organism evidence="2 3">
    <name type="scientific">Lysobacter stagni</name>
    <dbReference type="NCBI Taxonomy" id="3045172"/>
    <lineage>
        <taxon>Bacteria</taxon>
        <taxon>Pseudomonadati</taxon>
        <taxon>Pseudomonadota</taxon>
        <taxon>Gammaproteobacteria</taxon>
        <taxon>Lysobacterales</taxon>
        <taxon>Lysobacteraceae</taxon>
        <taxon>Lysobacter</taxon>
    </lineage>
</organism>
<dbReference type="Proteomes" id="UP001321580">
    <property type="component" value="Unassembled WGS sequence"/>
</dbReference>
<feature type="signal peptide" evidence="1">
    <location>
        <begin position="1"/>
        <end position="22"/>
    </location>
</feature>
<comment type="caution">
    <text evidence="2">The sequence shown here is derived from an EMBL/GenBank/DDBJ whole genome shotgun (WGS) entry which is preliminary data.</text>
</comment>
<dbReference type="EMBL" id="JASGBI010000001">
    <property type="protein sequence ID" value="MDI9239774.1"/>
    <property type="molecule type" value="Genomic_DNA"/>
</dbReference>
<accession>A0ABT6XHZ3</accession>
<reference evidence="2 3" key="1">
    <citation type="submission" date="2023-05" db="EMBL/GenBank/DDBJ databases">
        <title>Lysobacter sp. strain LF1 Genome sequencing and assembly.</title>
        <authorList>
            <person name="Jung Y."/>
        </authorList>
    </citation>
    <scope>NUCLEOTIDE SEQUENCE [LARGE SCALE GENOMIC DNA]</scope>
    <source>
        <strain evidence="2 3">LF1</strain>
    </source>
</reference>
<evidence type="ECO:0000313" key="2">
    <source>
        <dbReference type="EMBL" id="MDI9239774.1"/>
    </source>
</evidence>
<keyword evidence="1" id="KW-0732">Signal</keyword>
<gene>
    <name evidence="2" type="ORF">QLQ15_12750</name>
</gene>
<evidence type="ECO:0000313" key="3">
    <source>
        <dbReference type="Proteomes" id="UP001321580"/>
    </source>
</evidence>